<evidence type="ECO:0000256" key="2">
    <source>
        <dbReference type="SAM" id="MobiDB-lite"/>
    </source>
</evidence>
<reference evidence="3" key="1">
    <citation type="submission" date="2020-01" db="EMBL/GenBank/DDBJ databases">
        <authorList>
            <person name="Mishra B."/>
        </authorList>
    </citation>
    <scope>NUCLEOTIDE SEQUENCE [LARGE SCALE GENOMIC DNA]</scope>
</reference>
<name>A0A6D2K4Q2_9BRAS</name>
<evidence type="ECO:0000256" key="1">
    <source>
        <dbReference type="ARBA" id="ARBA00009500"/>
    </source>
</evidence>
<comment type="caution">
    <text evidence="3">The sequence shown here is derived from an EMBL/GenBank/DDBJ whole genome shotgun (WGS) entry which is preliminary data.</text>
</comment>
<feature type="region of interest" description="Disordered" evidence="2">
    <location>
        <begin position="1"/>
        <end position="39"/>
    </location>
</feature>
<organism evidence="3 4">
    <name type="scientific">Microthlaspi erraticum</name>
    <dbReference type="NCBI Taxonomy" id="1685480"/>
    <lineage>
        <taxon>Eukaryota</taxon>
        <taxon>Viridiplantae</taxon>
        <taxon>Streptophyta</taxon>
        <taxon>Embryophyta</taxon>
        <taxon>Tracheophyta</taxon>
        <taxon>Spermatophyta</taxon>
        <taxon>Magnoliopsida</taxon>
        <taxon>eudicotyledons</taxon>
        <taxon>Gunneridae</taxon>
        <taxon>Pentapetalae</taxon>
        <taxon>rosids</taxon>
        <taxon>malvids</taxon>
        <taxon>Brassicales</taxon>
        <taxon>Brassicaceae</taxon>
        <taxon>Coluteocarpeae</taxon>
        <taxon>Microthlaspi</taxon>
    </lineage>
</organism>
<dbReference type="Gene3D" id="3.30.497.10">
    <property type="entry name" value="Antithrombin, subunit I, domain 2"/>
    <property type="match status" value="1"/>
</dbReference>
<keyword evidence="4" id="KW-1185">Reference proteome</keyword>
<feature type="compositionally biased region" description="Polar residues" evidence="2">
    <location>
        <begin position="10"/>
        <end position="20"/>
    </location>
</feature>
<dbReference type="InterPro" id="IPR036186">
    <property type="entry name" value="Serpin_sf"/>
</dbReference>
<dbReference type="InterPro" id="IPR042178">
    <property type="entry name" value="Serpin_sf_1"/>
</dbReference>
<evidence type="ECO:0000313" key="3">
    <source>
        <dbReference type="EMBL" id="CAA7051652.1"/>
    </source>
</evidence>
<protein>
    <submittedName>
        <fullName evidence="3">Uncharacterized protein</fullName>
    </submittedName>
</protein>
<dbReference type="Proteomes" id="UP000467841">
    <property type="component" value="Unassembled WGS sequence"/>
</dbReference>
<evidence type="ECO:0000313" key="4">
    <source>
        <dbReference type="Proteomes" id="UP000467841"/>
    </source>
</evidence>
<dbReference type="AlphaFoldDB" id="A0A6D2K4Q2"/>
<sequence length="144" mass="16145">MDPKAKKQKLSATETASPSLSKMELEKKKKKKKTKKQKVDVVKAMNKENDVAKVDVVKAMKKQNDHAMFLAEKVISAVATNSNFVFSPASINAVLTMVAATTENETLKSFIFSFLGSSSIDELNAVFREVATDYSRSRRRKRWP</sequence>
<accession>A0A6D2K4Q2</accession>
<comment type="similarity">
    <text evidence="1">Belongs to the serpin family.</text>
</comment>
<dbReference type="SUPFAM" id="SSF56574">
    <property type="entry name" value="Serpins"/>
    <property type="match status" value="1"/>
</dbReference>
<dbReference type="OrthoDB" id="1063785at2759"/>
<proteinExistence type="inferred from homology"/>
<dbReference type="EMBL" id="CACVBM020001484">
    <property type="protein sequence ID" value="CAA7051652.1"/>
    <property type="molecule type" value="Genomic_DNA"/>
</dbReference>
<gene>
    <name evidence="3" type="ORF">MERR_LOCUS38887</name>
</gene>